<name>A0ABU9B199_9BACT</name>
<sequence>MRTSFLVPVFAALCCTAYAVDATVPLTVPSADKKASITLQLGEKWKTSASKDGSTTIDIPMSGVHIEVWALSQASVEEAEKQAAELIKGYVTKFKVTETKPITVAGAPGKQVTGTGEEADDGDPSNADVYFFSVEGKVFMLCAHGEGDGSVKNRPLIATLLASVKKEGH</sequence>
<organism evidence="2 3">
    <name type="scientific">Luteolibacter soli</name>
    <dbReference type="NCBI Taxonomy" id="3135280"/>
    <lineage>
        <taxon>Bacteria</taxon>
        <taxon>Pseudomonadati</taxon>
        <taxon>Verrucomicrobiota</taxon>
        <taxon>Verrucomicrobiia</taxon>
        <taxon>Verrucomicrobiales</taxon>
        <taxon>Verrucomicrobiaceae</taxon>
        <taxon>Luteolibacter</taxon>
    </lineage>
</organism>
<feature type="chain" id="PRO_5046159753" description="Lipoprotein" evidence="1">
    <location>
        <begin position="20"/>
        <end position="169"/>
    </location>
</feature>
<keyword evidence="3" id="KW-1185">Reference proteome</keyword>
<feature type="signal peptide" evidence="1">
    <location>
        <begin position="1"/>
        <end position="19"/>
    </location>
</feature>
<evidence type="ECO:0000256" key="1">
    <source>
        <dbReference type="SAM" id="SignalP"/>
    </source>
</evidence>
<reference evidence="2 3" key="1">
    <citation type="submission" date="2024-04" db="EMBL/GenBank/DDBJ databases">
        <title>Luteolibacter sp. isolated from soil.</title>
        <authorList>
            <person name="An J."/>
        </authorList>
    </citation>
    <scope>NUCLEOTIDE SEQUENCE [LARGE SCALE GENOMIC DNA]</scope>
    <source>
        <strain evidence="2 3">Y139</strain>
    </source>
</reference>
<evidence type="ECO:0008006" key="4">
    <source>
        <dbReference type="Google" id="ProtNLM"/>
    </source>
</evidence>
<protein>
    <recommendedName>
        <fullName evidence="4">Lipoprotein</fullName>
    </recommendedName>
</protein>
<dbReference type="EMBL" id="JBBUKT010000013">
    <property type="protein sequence ID" value="MEK7953799.1"/>
    <property type="molecule type" value="Genomic_DNA"/>
</dbReference>
<accession>A0ABU9B199</accession>
<evidence type="ECO:0000313" key="2">
    <source>
        <dbReference type="EMBL" id="MEK7953799.1"/>
    </source>
</evidence>
<dbReference type="Proteomes" id="UP001371305">
    <property type="component" value="Unassembled WGS sequence"/>
</dbReference>
<gene>
    <name evidence="2" type="ORF">WKV53_25005</name>
</gene>
<proteinExistence type="predicted"/>
<evidence type="ECO:0000313" key="3">
    <source>
        <dbReference type="Proteomes" id="UP001371305"/>
    </source>
</evidence>
<keyword evidence="1" id="KW-0732">Signal</keyword>
<dbReference type="RefSeq" id="WP_341407565.1">
    <property type="nucleotide sequence ID" value="NZ_JBBUKT010000013.1"/>
</dbReference>
<comment type="caution">
    <text evidence="2">The sequence shown here is derived from an EMBL/GenBank/DDBJ whole genome shotgun (WGS) entry which is preliminary data.</text>
</comment>